<name>A0A098VW91_9MICR</name>
<dbReference type="GO" id="GO:0005525">
    <property type="term" value="F:GTP binding"/>
    <property type="evidence" value="ECO:0007669"/>
    <property type="project" value="UniProtKB-KW"/>
</dbReference>
<evidence type="ECO:0008006" key="10">
    <source>
        <dbReference type="Google" id="ProtNLM"/>
    </source>
</evidence>
<accession>A0A098VW91</accession>
<reference evidence="8 9" key="1">
    <citation type="submission" date="2014-04" db="EMBL/GenBank/DDBJ databases">
        <title>A new species of microsporidia sheds light on the evolution of extreme parasitism.</title>
        <authorList>
            <person name="Haag K.L."/>
            <person name="James T.Y."/>
            <person name="Larsson R."/>
            <person name="Schaer T.M."/>
            <person name="Refardt D."/>
            <person name="Pombert J.-F."/>
            <person name="Ebert D."/>
        </authorList>
    </citation>
    <scope>NUCLEOTIDE SEQUENCE [LARGE SCALE GENOMIC DNA]</scope>
    <source>
        <strain evidence="8 9">UGP3</strain>
        <tissue evidence="8">Spores</tissue>
    </source>
</reference>
<dbReference type="InterPro" id="IPR006073">
    <property type="entry name" value="GTP-bd"/>
</dbReference>
<dbReference type="Gene3D" id="3.40.50.300">
    <property type="entry name" value="P-loop containing nucleotide triphosphate hydrolases"/>
    <property type="match status" value="1"/>
</dbReference>
<dbReference type="InterPro" id="IPR031168">
    <property type="entry name" value="G_TrmE"/>
</dbReference>
<protein>
    <recommendedName>
        <fullName evidence="10">tRNA modification GTPase TrmE</fullName>
    </recommendedName>
</protein>
<evidence type="ECO:0000256" key="3">
    <source>
        <dbReference type="ARBA" id="ARBA00022741"/>
    </source>
</evidence>
<dbReference type="NCBIfam" id="TIGR00231">
    <property type="entry name" value="small_GTP"/>
    <property type="match status" value="1"/>
</dbReference>
<dbReference type="Pfam" id="PF10396">
    <property type="entry name" value="TrmE_N"/>
    <property type="match status" value="1"/>
</dbReference>
<dbReference type="EMBL" id="JMKJ01000011">
    <property type="protein sequence ID" value="KGG53149.1"/>
    <property type="molecule type" value="Genomic_DNA"/>
</dbReference>
<keyword evidence="3" id="KW-0547">Nucleotide-binding</keyword>
<dbReference type="GO" id="GO:0005739">
    <property type="term" value="C:mitochondrion"/>
    <property type="evidence" value="ECO:0007669"/>
    <property type="project" value="TreeGrafter"/>
</dbReference>
<dbReference type="InterPro" id="IPR004520">
    <property type="entry name" value="GTPase_MnmE"/>
</dbReference>
<feature type="domain" description="G" evidence="5">
    <location>
        <begin position="180"/>
        <end position="278"/>
    </location>
</feature>
<dbReference type="HOGENOM" id="CLU_019624_3_1_1"/>
<sequence length="442" mass="49016">MKLVNIYDPTSGSLKQLIDTSMAVYFKKPNSFTGEDIVELHTHGSVSIISKLLSVLSVYPNSRASRPGEFTQQAFYNGKLDLTEVEGLDDLLNAETDAQRIVALAQLKVSIGNTSSLVGKWRALLIEAMARLEAFIDFGDDEQIFQVDQAVCEELQKLVTELQLHLKDHRRGEIARDGARVCILGRPNAGKSSLFNLLLQKKASIVSSIPGTTRDIIQRSTNIGGYAVQLFDTAGIHHSSQCPIETEGISIGLEEAQRADFLIFVISLEEKCHSSLKSFLAWLALYLPNAAEEERDIIKKKSLFLLSKPDLLADAGLKSKIESEWRNHFGSNVFLCTLTQDAGNINTLLAALQALLKDRIGMDIHSPHDCPVFFRERHRPHLVELERCVSNTLQLLKDPASCDFVIACELLRQGCTQIGYVTGKISSEDILDALFKNFCIGK</sequence>
<dbReference type="Pfam" id="PF12631">
    <property type="entry name" value="MnmE_helical"/>
    <property type="match status" value="1"/>
</dbReference>
<dbReference type="InterPro" id="IPR005225">
    <property type="entry name" value="Small_GTP-bd"/>
</dbReference>
<organism evidence="8 9">
    <name type="scientific">Mitosporidium daphniae</name>
    <dbReference type="NCBI Taxonomy" id="1485682"/>
    <lineage>
        <taxon>Eukaryota</taxon>
        <taxon>Fungi</taxon>
        <taxon>Fungi incertae sedis</taxon>
        <taxon>Microsporidia</taxon>
        <taxon>Mitosporidium</taxon>
    </lineage>
</organism>
<dbReference type="AlphaFoldDB" id="A0A098VW91"/>
<dbReference type="InterPro" id="IPR027266">
    <property type="entry name" value="TrmE/GcvT-like"/>
</dbReference>
<evidence type="ECO:0000256" key="4">
    <source>
        <dbReference type="ARBA" id="ARBA00023134"/>
    </source>
</evidence>
<dbReference type="InterPro" id="IPR025867">
    <property type="entry name" value="MnmE_helical"/>
</dbReference>
<dbReference type="PANTHER" id="PTHR42714:SF2">
    <property type="entry name" value="TRNA MODIFICATION GTPASE GTPBP3, MITOCHONDRIAL"/>
    <property type="match status" value="1"/>
</dbReference>
<dbReference type="Pfam" id="PF01926">
    <property type="entry name" value="MMR_HSR1"/>
    <property type="match status" value="1"/>
</dbReference>
<evidence type="ECO:0000313" key="9">
    <source>
        <dbReference type="Proteomes" id="UP000029725"/>
    </source>
</evidence>
<gene>
    <name evidence="8" type="ORF">DI09_10p460</name>
</gene>
<dbReference type="CDD" id="cd04164">
    <property type="entry name" value="trmE"/>
    <property type="match status" value="1"/>
</dbReference>
<proteinExistence type="inferred from homology"/>
<dbReference type="InterPro" id="IPR027417">
    <property type="entry name" value="P-loop_NTPase"/>
</dbReference>
<dbReference type="HAMAP" id="MF_00379">
    <property type="entry name" value="GTPase_MnmE"/>
    <property type="match status" value="1"/>
</dbReference>
<evidence type="ECO:0000256" key="1">
    <source>
        <dbReference type="ARBA" id="ARBA00011043"/>
    </source>
</evidence>
<dbReference type="VEuPathDB" id="MicrosporidiaDB:DI09_10p460"/>
<comment type="caution">
    <text evidence="8">The sequence shown here is derived from an EMBL/GenBank/DDBJ whole genome shotgun (WGS) entry which is preliminary data.</text>
</comment>
<comment type="similarity">
    <text evidence="1">Belongs to the TRAFAC class TrmE-Era-EngA-EngB-Septin-like GTPase superfamily. TrmE GTPase family.</text>
</comment>
<dbReference type="Proteomes" id="UP000029725">
    <property type="component" value="Unassembled WGS sequence"/>
</dbReference>
<dbReference type="SUPFAM" id="SSF52540">
    <property type="entry name" value="P-loop containing nucleoside triphosphate hydrolases"/>
    <property type="match status" value="1"/>
</dbReference>
<dbReference type="InterPro" id="IPR027368">
    <property type="entry name" value="MnmE_dom2"/>
</dbReference>
<dbReference type="PANTHER" id="PTHR42714">
    <property type="entry name" value="TRNA MODIFICATION GTPASE GTPBP3"/>
    <property type="match status" value="1"/>
</dbReference>
<dbReference type="SUPFAM" id="SSF116878">
    <property type="entry name" value="TrmE connector domain"/>
    <property type="match status" value="1"/>
</dbReference>
<keyword evidence="9" id="KW-1185">Reference proteome</keyword>
<dbReference type="OrthoDB" id="188276at2759"/>
<evidence type="ECO:0000259" key="6">
    <source>
        <dbReference type="Pfam" id="PF10396"/>
    </source>
</evidence>
<feature type="domain" description="MnmE helical" evidence="7">
    <location>
        <begin position="82"/>
        <end position="439"/>
    </location>
</feature>
<feature type="domain" description="GTP-binding protein TrmE N-terminal" evidence="6">
    <location>
        <begin position="4"/>
        <end position="79"/>
    </location>
</feature>
<keyword evidence="4" id="KW-0342">GTP-binding</keyword>
<evidence type="ECO:0000256" key="2">
    <source>
        <dbReference type="ARBA" id="ARBA00022694"/>
    </source>
</evidence>
<dbReference type="Gene3D" id="1.20.120.430">
    <property type="entry name" value="tRNA modification GTPase MnmE domain 2"/>
    <property type="match status" value="1"/>
</dbReference>
<dbReference type="GO" id="GO:0002098">
    <property type="term" value="P:tRNA wobble uridine modification"/>
    <property type="evidence" value="ECO:0007669"/>
    <property type="project" value="TreeGrafter"/>
</dbReference>
<dbReference type="RefSeq" id="XP_013239576.1">
    <property type="nucleotide sequence ID" value="XM_013384122.1"/>
</dbReference>
<dbReference type="CDD" id="cd14858">
    <property type="entry name" value="TrmE_N"/>
    <property type="match status" value="1"/>
</dbReference>
<evidence type="ECO:0000259" key="7">
    <source>
        <dbReference type="Pfam" id="PF12631"/>
    </source>
</evidence>
<evidence type="ECO:0000313" key="8">
    <source>
        <dbReference type="EMBL" id="KGG53149.1"/>
    </source>
</evidence>
<keyword evidence="2" id="KW-0819">tRNA processing</keyword>
<dbReference type="GeneID" id="25258003"/>
<dbReference type="GO" id="GO:0030488">
    <property type="term" value="P:tRNA methylation"/>
    <property type="evidence" value="ECO:0007669"/>
    <property type="project" value="TreeGrafter"/>
</dbReference>
<evidence type="ECO:0000259" key="5">
    <source>
        <dbReference type="Pfam" id="PF01926"/>
    </source>
</evidence>
<dbReference type="GO" id="GO:0003924">
    <property type="term" value="F:GTPase activity"/>
    <property type="evidence" value="ECO:0007669"/>
    <property type="project" value="InterPro"/>
</dbReference>
<dbReference type="Gene3D" id="3.30.1360.120">
    <property type="entry name" value="Probable tRNA modification gtpase trme, domain 1"/>
    <property type="match status" value="1"/>
</dbReference>
<dbReference type="InterPro" id="IPR018948">
    <property type="entry name" value="GTP-bd_TrmE_N"/>
</dbReference>